<feature type="region of interest" description="Disordered" evidence="1">
    <location>
        <begin position="198"/>
        <end position="224"/>
    </location>
</feature>
<gene>
    <name evidence="2" type="ORF">CDL15_Pgr003879</name>
</gene>
<protein>
    <submittedName>
        <fullName evidence="2">Uncharacterized protein</fullName>
    </submittedName>
</protein>
<accession>A0A218XTW1</accession>
<dbReference type="AlphaFoldDB" id="A0A218XTW1"/>
<evidence type="ECO:0000256" key="1">
    <source>
        <dbReference type="SAM" id="MobiDB-lite"/>
    </source>
</evidence>
<dbReference type="EMBL" id="MTKT01000797">
    <property type="protein sequence ID" value="OWM88467.1"/>
    <property type="molecule type" value="Genomic_DNA"/>
</dbReference>
<reference evidence="3" key="1">
    <citation type="journal article" date="2017" name="Plant J.">
        <title>The pomegranate (Punica granatum L.) genome and the genomics of punicalagin biosynthesis.</title>
        <authorList>
            <person name="Qin G."/>
            <person name="Xu C."/>
            <person name="Ming R."/>
            <person name="Tang H."/>
            <person name="Guyot R."/>
            <person name="Kramer E.M."/>
            <person name="Hu Y."/>
            <person name="Yi X."/>
            <person name="Qi Y."/>
            <person name="Xu X."/>
            <person name="Gao Z."/>
            <person name="Pan H."/>
            <person name="Jian J."/>
            <person name="Tian Y."/>
            <person name="Yue Z."/>
            <person name="Xu Y."/>
        </authorList>
    </citation>
    <scope>NUCLEOTIDE SEQUENCE [LARGE SCALE GENOMIC DNA]</scope>
    <source>
        <strain evidence="3">cv. Dabenzi</strain>
    </source>
</reference>
<proteinExistence type="predicted"/>
<evidence type="ECO:0000313" key="2">
    <source>
        <dbReference type="EMBL" id="OWM88467.1"/>
    </source>
</evidence>
<comment type="caution">
    <text evidence="2">The sequence shown here is derived from an EMBL/GenBank/DDBJ whole genome shotgun (WGS) entry which is preliminary data.</text>
</comment>
<organism evidence="2 3">
    <name type="scientific">Punica granatum</name>
    <name type="common">Pomegranate</name>
    <dbReference type="NCBI Taxonomy" id="22663"/>
    <lineage>
        <taxon>Eukaryota</taxon>
        <taxon>Viridiplantae</taxon>
        <taxon>Streptophyta</taxon>
        <taxon>Embryophyta</taxon>
        <taxon>Tracheophyta</taxon>
        <taxon>Spermatophyta</taxon>
        <taxon>Magnoliopsida</taxon>
        <taxon>eudicotyledons</taxon>
        <taxon>Gunneridae</taxon>
        <taxon>Pentapetalae</taxon>
        <taxon>rosids</taxon>
        <taxon>malvids</taxon>
        <taxon>Myrtales</taxon>
        <taxon>Lythraceae</taxon>
        <taxon>Punica</taxon>
    </lineage>
</organism>
<evidence type="ECO:0000313" key="3">
    <source>
        <dbReference type="Proteomes" id="UP000197138"/>
    </source>
</evidence>
<dbReference type="Proteomes" id="UP000197138">
    <property type="component" value="Unassembled WGS sequence"/>
</dbReference>
<feature type="compositionally biased region" description="Basic and acidic residues" evidence="1">
    <location>
        <begin position="200"/>
        <end position="217"/>
    </location>
</feature>
<name>A0A218XTW1_PUNGR</name>
<sequence>MNVIDVEDKTTVITDNRVIISVYTESAAKFSERKTRPIRRAKALQFPGRETIGRTAGYNRRAQLLGYAGKLRSIHQDLSSDRLPGPKQKRRSLIVPERLRILFDRMFRKANRRWRYERIVSDENAEDDGLRSSKCMEMQRKKKVETEIPFTVRKSLNRILHYNEKSTYVLNGKIFFHQLCACRGHSGAYLKSYHADNNAENDHEETSRADNDRDGKGCSEQTSGNLLRPITHTEVVSSTLYAPVMF</sequence>